<sequence>MVRRLLYRAPREEFAEAADAFCARVPAKKIPEIVAAITGDAAAVRAAQAEAIPDANLPASKNAPGPAAS</sequence>
<reference evidence="1" key="2">
    <citation type="journal article" date="2021" name="PeerJ">
        <title>Extensive microbial diversity within the chicken gut microbiome revealed by metagenomics and culture.</title>
        <authorList>
            <person name="Gilroy R."/>
            <person name="Ravi A."/>
            <person name="Getino M."/>
            <person name="Pursley I."/>
            <person name="Horton D.L."/>
            <person name="Alikhan N.F."/>
            <person name="Baker D."/>
            <person name="Gharbi K."/>
            <person name="Hall N."/>
            <person name="Watson M."/>
            <person name="Adriaenssens E.M."/>
            <person name="Foster-Nyarko E."/>
            <person name="Jarju S."/>
            <person name="Secka A."/>
            <person name="Antonio M."/>
            <person name="Oren A."/>
            <person name="Chaudhuri R.R."/>
            <person name="La Ragione R."/>
            <person name="Hildebrand F."/>
            <person name="Pallen M.J."/>
        </authorList>
    </citation>
    <scope>NUCLEOTIDE SEQUENCE</scope>
    <source>
        <strain evidence="1">10669</strain>
    </source>
</reference>
<dbReference type="Proteomes" id="UP000886812">
    <property type="component" value="Unassembled WGS sequence"/>
</dbReference>
<proteinExistence type="predicted"/>
<evidence type="ECO:0000313" key="1">
    <source>
        <dbReference type="EMBL" id="HIV04813.1"/>
    </source>
</evidence>
<protein>
    <submittedName>
        <fullName evidence="1">Uncharacterized protein</fullName>
    </submittedName>
</protein>
<accession>A0A9D1NKH8</accession>
<dbReference type="AlphaFoldDB" id="A0A9D1NKH8"/>
<gene>
    <name evidence="1" type="ORF">IAC75_06700</name>
</gene>
<comment type="caution">
    <text evidence="1">The sequence shown here is derived from an EMBL/GenBank/DDBJ whole genome shotgun (WGS) entry which is preliminary data.</text>
</comment>
<reference evidence="1" key="1">
    <citation type="submission" date="2020-10" db="EMBL/GenBank/DDBJ databases">
        <authorList>
            <person name="Gilroy R."/>
        </authorList>
    </citation>
    <scope>NUCLEOTIDE SEQUENCE</scope>
    <source>
        <strain evidence="1">10669</strain>
    </source>
</reference>
<organism evidence="1 2">
    <name type="scientific">Candidatus Spyradosoma merdigallinarum</name>
    <dbReference type="NCBI Taxonomy" id="2840950"/>
    <lineage>
        <taxon>Bacteria</taxon>
        <taxon>Pseudomonadati</taxon>
        <taxon>Verrucomicrobiota</taxon>
        <taxon>Opitutia</taxon>
        <taxon>Opitutia incertae sedis</taxon>
        <taxon>Candidatus Spyradosoma</taxon>
    </lineage>
</organism>
<evidence type="ECO:0000313" key="2">
    <source>
        <dbReference type="Proteomes" id="UP000886812"/>
    </source>
</evidence>
<dbReference type="EMBL" id="DVOG01000178">
    <property type="protein sequence ID" value="HIV04813.1"/>
    <property type="molecule type" value="Genomic_DNA"/>
</dbReference>
<name>A0A9D1NKH8_9BACT</name>